<gene>
    <name evidence="2" type="ORF">BJ875DRAFT_245707</name>
</gene>
<sequence>MSAWQKTATVLNTSILYYKHTKPLTLPGIQHLKIRHSTKHAYLQAAGRWEPGRRTLAEEWADRDGHMKRDEPLWWSCIANKTLNKAGDKRTVRSYVARKLRTAMVDSLKERGYDENGRSLVGDNRSIYGSCQITAEVDTAKMKYVDIVAQTSKIVESLEKDSRKVQSKGFYPKRSKPGQKPNQSFRRG</sequence>
<protein>
    <submittedName>
        <fullName evidence="2">Uncharacterized protein</fullName>
    </submittedName>
</protein>
<dbReference type="EMBL" id="MU251415">
    <property type="protein sequence ID" value="KAG9236076.1"/>
    <property type="molecule type" value="Genomic_DNA"/>
</dbReference>
<proteinExistence type="predicted"/>
<evidence type="ECO:0000313" key="3">
    <source>
        <dbReference type="Proteomes" id="UP000824998"/>
    </source>
</evidence>
<dbReference type="AlphaFoldDB" id="A0A9P7YM08"/>
<accession>A0A9P7YM08</accession>
<evidence type="ECO:0000313" key="2">
    <source>
        <dbReference type="EMBL" id="KAG9236076.1"/>
    </source>
</evidence>
<evidence type="ECO:0000256" key="1">
    <source>
        <dbReference type="SAM" id="MobiDB-lite"/>
    </source>
</evidence>
<dbReference type="Proteomes" id="UP000824998">
    <property type="component" value="Unassembled WGS sequence"/>
</dbReference>
<keyword evidence="3" id="KW-1185">Reference proteome</keyword>
<reference evidence="2" key="1">
    <citation type="journal article" date="2021" name="IMA Fungus">
        <title>Genomic characterization of three marine fungi, including Emericellopsis atlantica sp. nov. with signatures of a generalist lifestyle and marine biomass degradation.</title>
        <authorList>
            <person name="Hagestad O.C."/>
            <person name="Hou L."/>
            <person name="Andersen J.H."/>
            <person name="Hansen E.H."/>
            <person name="Altermark B."/>
            <person name="Li C."/>
            <person name="Kuhnert E."/>
            <person name="Cox R.J."/>
            <person name="Crous P.W."/>
            <person name="Spatafora J.W."/>
            <person name="Lail K."/>
            <person name="Amirebrahimi M."/>
            <person name="Lipzen A."/>
            <person name="Pangilinan J."/>
            <person name="Andreopoulos W."/>
            <person name="Hayes R.D."/>
            <person name="Ng V."/>
            <person name="Grigoriev I.V."/>
            <person name="Jackson S.A."/>
            <person name="Sutton T.D.S."/>
            <person name="Dobson A.D.W."/>
            <person name="Rama T."/>
        </authorList>
    </citation>
    <scope>NUCLEOTIDE SEQUENCE</scope>
    <source>
        <strain evidence="2">TRa018bII</strain>
    </source>
</reference>
<dbReference type="OrthoDB" id="5238363at2759"/>
<organism evidence="2 3">
    <name type="scientific">Amylocarpus encephaloides</name>
    <dbReference type="NCBI Taxonomy" id="45428"/>
    <lineage>
        <taxon>Eukaryota</taxon>
        <taxon>Fungi</taxon>
        <taxon>Dikarya</taxon>
        <taxon>Ascomycota</taxon>
        <taxon>Pezizomycotina</taxon>
        <taxon>Leotiomycetes</taxon>
        <taxon>Helotiales</taxon>
        <taxon>Helotiales incertae sedis</taxon>
        <taxon>Amylocarpus</taxon>
    </lineage>
</organism>
<comment type="caution">
    <text evidence="2">The sequence shown here is derived from an EMBL/GenBank/DDBJ whole genome shotgun (WGS) entry which is preliminary data.</text>
</comment>
<feature type="region of interest" description="Disordered" evidence="1">
    <location>
        <begin position="160"/>
        <end position="188"/>
    </location>
</feature>
<name>A0A9P7YM08_9HELO</name>